<proteinExistence type="inferred from homology"/>
<name>A0ABT1S2A1_9FIRM</name>
<dbReference type="NCBIfam" id="TIGR00174">
    <property type="entry name" value="miaA"/>
    <property type="match status" value="1"/>
</dbReference>
<evidence type="ECO:0000256" key="4">
    <source>
        <dbReference type="ARBA" id="ARBA00022679"/>
    </source>
</evidence>
<reference evidence="14 15" key="1">
    <citation type="submission" date="2022-06" db="EMBL/GenBank/DDBJ databases">
        <title>Isolation of gut microbiota from human fecal samples.</title>
        <authorList>
            <person name="Pamer E.G."/>
            <person name="Barat B."/>
            <person name="Waligurski E."/>
            <person name="Medina S."/>
            <person name="Paddock L."/>
            <person name="Mostad J."/>
        </authorList>
    </citation>
    <scope>NUCLEOTIDE SEQUENCE [LARGE SCALE GENOMIC DNA]</scope>
    <source>
        <strain evidence="14 15">DFI.9.73</strain>
    </source>
</reference>
<feature type="site" description="Interaction with substrate tRNA" evidence="10">
    <location>
        <position position="103"/>
    </location>
</feature>
<evidence type="ECO:0000256" key="11">
    <source>
        <dbReference type="RuleBase" id="RU003783"/>
    </source>
</evidence>
<protein>
    <recommendedName>
        <fullName evidence="10">tRNA dimethylallyltransferase</fullName>
        <ecNumber evidence="10">2.5.1.75</ecNumber>
    </recommendedName>
    <alternativeName>
        <fullName evidence="10">Dimethylallyl diphosphate:tRNA dimethylallyltransferase</fullName>
        <shortName evidence="10">DMAPP:tRNA dimethylallyltransferase</shortName>
        <shortName evidence="10">DMATase</shortName>
    </alternativeName>
    <alternativeName>
        <fullName evidence="10">Isopentenyl-diphosphate:tRNA isopentenyltransferase</fullName>
        <shortName evidence="10">IPP transferase</shortName>
        <shortName evidence="10">IPPT</shortName>
        <shortName evidence="10">IPTase</shortName>
    </alternativeName>
</protein>
<dbReference type="Gene3D" id="1.10.20.140">
    <property type="match status" value="1"/>
</dbReference>
<evidence type="ECO:0000256" key="8">
    <source>
        <dbReference type="ARBA" id="ARBA00022842"/>
    </source>
</evidence>
<keyword evidence="4 10" id="KW-0808">Transferase</keyword>
<feature type="binding site" evidence="10">
    <location>
        <begin position="14"/>
        <end position="19"/>
    </location>
    <ligand>
        <name>substrate</name>
    </ligand>
</feature>
<dbReference type="GO" id="GO:0052381">
    <property type="term" value="F:tRNA dimethylallyltransferase activity"/>
    <property type="evidence" value="ECO:0007669"/>
    <property type="project" value="UniProtKB-EC"/>
</dbReference>
<evidence type="ECO:0000256" key="12">
    <source>
        <dbReference type="RuleBase" id="RU003784"/>
    </source>
</evidence>
<evidence type="ECO:0000256" key="2">
    <source>
        <dbReference type="ARBA" id="ARBA00003213"/>
    </source>
</evidence>
<dbReference type="EC" id="2.5.1.75" evidence="10"/>
<evidence type="ECO:0000256" key="10">
    <source>
        <dbReference type="HAMAP-Rule" id="MF_00185"/>
    </source>
</evidence>
<sequence>MEKKIALAAVLGPTASGKTALGIALARRYGGEIVSCDSMQIYRGLSIGTAKPSSDELNAAPHHLIGFCDVDRAFSVSEYVTMAEQTIHEICAAGKHPILVGGTGLYARSLLRGVSFDERGRDEILRSSLTEEAALNGIEPLYERLSGLDPQAARKIHPHNEKRVIRALEFCLATGERFSEQEERSRRVPPRYRSLVLCLSFRDRQKLYDRINCRVEAMMSAGLEEEAKAFYQVVRESRRPLTAAQAIGYKELFPFFDGILSLEEAVENIKRETRRYAKRQLTWFNREQDAIFLYVDDWKDEQELLQEAFRIWEQSGLFSEKGE</sequence>
<comment type="similarity">
    <text evidence="3 10 13">Belongs to the IPP transferase family.</text>
</comment>
<dbReference type="GeneID" id="90533234"/>
<dbReference type="RefSeq" id="WP_242871128.1">
    <property type="nucleotide sequence ID" value="NZ_CABKVV010000014.1"/>
</dbReference>
<comment type="cofactor">
    <cofactor evidence="1 10">
        <name>Mg(2+)</name>
        <dbReference type="ChEBI" id="CHEBI:18420"/>
    </cofactor>
</comment>
<keyword evidence="8 10" id="KW-0460">Magnesium</keyword>
<evidence type="ECO:0000313" key="15">
    <source>
        <dbReference type="Proteomes" id="UP001524473"/>
    </source>
</evidence>
<evidence type="ECO:0000256" key="1">
    <source>
        <dbReference type="ARBA" id="ARBA00001946"/>
    </source>
</evidence>
<evidence type="ECO:0000256" key="13">
    <source>
        <dbReference type="RuleBase" id="RU003785"/>
    </source>
</evidence>
<dbReference type="Pfam" id="PF01715">
    <property type="entry name" value="IPPT"/>
    <property type="match status" value="1"/>
</dbReference>
<keyword evidence="15" id="KW-1185">Reference proteome</keyword>
<comment type="catalytic activity">
    <reaction evidence="9 10 11">
        <text>adenosine(37) in tRNA + dimethylallyl diphosphate = N(6)-dimethylallyladenosine(37) in tRNA + diphosphate</text>
        <dbReference type="Rhea" id="RHEA:26482"/>
        <dbReference type="Rhea" id="RHEA-COMP:10162"/>
        <dbReference type="Rhea" id="RHEA-COMP:10375"/>
        <dbReference type="ChEBI" id="CHEBI:33019"/>
        <dbReference type="ChEBI" id="CHEBI:57623"/>
        <dbReference type="ChEBI" id="CHEBI:74411"/>
        <dbReference type="ChEBI" id="CHEBI:74415"/>
        <dbReference type="EC" id="2.5.1.75"/>
    </reaction>
</comment>
<dbReference type="SUPFAM" id="SSF52540">
    <property type="entry name" value="P-loop containing nucleoside triphosphate hydrolases"/>
    <property type="match status" value="2"/>
</dbReference>
<evidence type="ECO:0000256" key="5">
    <source>
        <dbReference type="ARBA" id="ARBA00022694"/>
    </source>
</evidence>
<accession>A0ABT1S2A1</accession>
<dbReference type="PANTHER" id="PTHR11088">
    <property type="entry name" value="TRNA DIMETHYLALLYLTRANSFERASE"/>
    <property type="match status" value="1"/>
</dbReference>
<dbReference type="EMBL" id="JANFZH010000036">
    <property type="protein sequence ID" value="MCQ4841039.1"/>
    <property type="molecule type" value="Genomic_DNA"/>
</dbReference>
<comment type="function">
    <text evidence="2 10 12">Catalyzes the transfer of a dimethylallyl group onto the adenine at position 37 in tRNAs that read codons beginning with uridine, leading to the formation of N6-(dimethylallyl)adenosine (i(6)A).</text>
</comment>
<feature type="binding site" evidence="10">
    <location>
        <begin position="12"/>
        <end position="19"/>
    </location>
    <ligand>
        <name>ATP</name>
        <dbReference type="ChEBI" id="CHEBI:30616"/>
    </ligand>
</feature>
<dbReference type="Gene3D" id="3.40.50.300">
    <property type="entry name" value="P-loop containing nucleotide triphosphate hydrolases"/>
    <property type="match status" value="1"/>
</dbReference>
<dbReference type="HAMAP" id="MF_00185">
    <property type="entry name" value="IPP_trans"/>
    <property type="match status" value="1"/>
</dbReference>
<keyword evidence="5 10" id="KW-0819">tRNA processing</keyword>
<evidence type="ECO:0000256" key="9">
    <source>
        <dbReference type="ARBA" id="ARBA00049563"/>
    </source>
</evidence>
<comment type="caution">
    <text evidence="14">The sequence shown here is derived from an EMBL/GenBank/DDBJ whole genome shotgun (WGS) entry which is preliminary data.</text>
</comment>
<feature type="region of interest" description="Interaction with substrate tRNA" evidence="10">
    <location>
        <begin position="37"/>
        <end position="40"/>
    </location>
</feature>
<evidence type="ECO:0000256" key="3">
    <source>
        <dbReference type="ARBA" id="ARBA00005842"/>
    </source>
</evidence>
<dbReference type="InterPro" id="IPR018022">
    <property type="entry name" value="IPT"/>
</dbReference>
<evidence type="ECO:0000256" key="7">
    <source>
        <dbReference type="ARBA" id="ARBA00022840"/>
    </source>
</evidence>
<organism evidence="14 15">
    <name type="scientific">Neglectibacter timonensis</name>
    <dbReference type="NCBI Taxonomy" id="1776382"/>
    <lineage>
        <taxon>Bacteria</taxon>
        <taxon>Bacillati</taxon>
        <taxon>Bacillota</taxon>
        <taxon>Clostridia</taxon>
        <taxon>Eubacteriales</taxon>
        <taxon>Oscillospiraceae</taxon>
        <taxon>Neglectibacter</taxon>
    </lineage>
</organism>
<dbReference type="InterPro" id="IPR039657">
    <property type="entry name" value="Dimethylallyltransferase"/>
</dbReference>
<dbReference type="Proteomes" id="UP001524473">
    <property type="component" value="Unassembled WGS sequence"/>
</dbReference>
<dbReference type="InterPro" id="IPR027417">
    <property type="entry name" value="P-loop_NTPase"/>
</dbReference>
<comment type="subunit">
    <text evidence="10">Monomer.</text>
</comment>
<evidence type="ECO:0000256" key="6">
    <source>
        <dbReference type="ARBA" id="ARBA00022741"/>
    </source>
</evidence>
<keyword evidence="6 10" id="KW-0547">Nucleotide-binding</keyword>
<gene>
    <name evidence="10 14" type="primary">miaA</name>
    <name evidence="14" type="ORF">NE695_14075</name>
</gene>
<dbReference type="PANTHER" id="PTHR11088:SF60">
    <property type="entry name" value="TRNA DIMETHYLALLYLTRANSFERASE"/>
    <property type="match status" value="1"/>
</dbReference>
<feature type="site" description="Interaction with substrate tRNA" evidence="10">
    <location>
        <position position="126"/>
    </location>
</feature>
<evidence type="ECO:0000313" key="14">
    <source>
        <dbReference type="EMBL" id="MCQ4841039.1"/>
    </source>
</evidence>
<comment type="caution">
    <text evidence="10">Lacks conserved residue(s) required for the propagation of feature annotation.</text>
</comment>
<keyword evidence="7 10" id="KW-0067">ATP-binding</keyword>